<accession>A0A0E2M2A9</accession>
<name>A0A0E2M2A9_PORGN</name>
<reference evidence="1 2" key="1">
    <citation type="submission" date="2013-06" db="EMBL/GenBank/DDBJ databases">
        <authorList>
            <person name="Weinstock G."/>
            <person name="Sodergren E."/>
            <person name="Lobos E.A."/>
            <person name="Fulton L."/>
            <person name="Fulton R."/>
            <person name="Courtney L."/>
            <person name="Fronick C."/>
            <person name="O'Laughlin M."/>
            <person name="Godfrey J."/>
            <person name="Wilson R.M."/>
            <person name="Miner T."/>
            <person name="Farmer C."/>
            <person name="Delehaunty K."/>
            <person name="Cordes M."/>
            <person name="Minx P."/>
            <person name="Tomlinson C."/>
            <person name="Chen J."/>
            <person name="Wollam A."/>
            <person name="Pepin K.H."/>
            <person name="Bhonagiri V."/>
            <person name="Zhang X."/>
            <person name="Warren W."/>
            <person name="Mitreva M."/>
            <person name="Mardis E.R."/>
            <person name="Wilson R.K."/>
        </authorList>
    </citation>
    <scope>NUCLEOTIDE SEQUENCE [LARGE SCALE GENOMIC DNA]</scope>
    <source>
        <strain evidence="1 2">F0570</strain>
    </source>
</reference>
<dbReference type="HOGENOM" id="CLU_2808792_0_0_10"/>
<evidence type="ECO:0000313" key="2">
    <source>
        <dbReference type="Proteomes" id="UP000016630"/>
    </source>
</evidence>
<dbReference type="AlphaFoldDB" id="A0A0E2M2A9"/>
<sequence>MGIISSFFVVQQSVCYSAPNLDILFDNTKTQKLLSALYPAKAWLCLRRGRAEKKTMDKRLCCEKGNT</sequence>
<dbReference type="EMBL" id="AWUW01000155">
    <property type="protein sequence ID" value="ERJ63730.1"/>
    <property type="molecule type" value="Genomic_DNA"/>
</dbReference>
<gene>
    <name evidence="1" type="ORF">HMPREF1555_02275</name>
</gene>
<protein>
    <submittedName>
        <fullName evidence="1">Uncharacterized protein</fullName>
    </submittedName>
</protein>
<evidence type="ECO:0000313" key="1">
    <source>
        <dbReference type="EMBL" id="ERJ63730.1"/>
    </source>
</evidence>
<proteinExistence type="predicted"/>
<dbReference type="Proteomes" id="UP000016630">
    <property type="component" value="Unassembled WGS sequence"/>
</dbReference>
<organism evidence="1 2">
    <name type="scientific">Porphyromonas gingivalis F0570</name>
    <dbReference type="NCBI Taxonomy" id="1227271"/>
    <lineage>
        <taxon>Bacteria</taxon>
        <taxon>Pseudomonadati</taxon>
        <taxon>Bacteroidota</taxon>
        <taxon>Bacteroidia</taxon>
        <taxon>Bacteroidales</taxon>
        <taxon>Porphyromonadaceae</taxon>
        <taxon>Porphyromonas</taxon>
    </lineage>
</organism>
<comment type="caution">
    <text evidence="1">The sequence shown here is derived from an EMBL/GenBank/DDBJ whole genome shotgun (WGS) entry which is preliminary data.</text>
</comment>